<sequence length="141" mass="16158">METEQTGNNSTVELDQEMQDLIAELDLQLSSRSSTLQCFPDNPRISENLRYVVFHEEEEENRIGSISWCTCTHWGSFTKGPIRVFPTCYANISDLRRSYLNCPGIVAYAIGLWRIGAGMRATEIGGRGRTKTRRIRKNRRI</sequence>
<organism evidence="1 2">
    <name type="scientific">Engystomops pustulosus</name>
    <name type="common">Tungara frog</name>
    <name type="synonym">Physalaemus pustulosus</name>
    <dbReference type="NCBI Taxonomy" id="76066"/>
    <lineage>
        <taxon>Eukaryota</taxon>
        <taxon>Metazoa</taxon>
        <taxon>Chordata</taxon>
        <taxon>Craniata</taxon>
        <taxon>Vertebrata</taxon>
        <taxon>Euteleostomi</taxon>
        <taxon>Amphibia</taxon>
        <taxon>Batrachia</taxon>
        <taxon>Anura</taxon>
        <taxon>Neobatrachia</taxon>
        <taxon>Hyloidea</taxon>
        <taxon>Leptodactylidae</taxon>
        <taxon>Leiuperinae</taxon>
        <taxon>Engystomops</taxon>
    </lineage>
</organism>
<comment type="caution">
    <text evidence="1">The sequence shown here is derived from an EMBL/GenBank/DDBJ whole genome shotgun (WGS) entry which is preliminary data.</text>
</comment>
<keyword evidence="2" id="KW-1185">Reference proteome</keyword>
<protein>
    <submittedName>
        <fullName evidence="1">Uncharacterized protein</fullName>
    </submittedName>
</protein>
<dbReference type="EMBL" id="WNYA01009381">
    <property type="protein sequence ID" value="KAG8540757.1"/>
    <property type="molecule type" value="Genomic_DNA"/>
</dbReference>
<gene>
    <name evidence="1" type="ORF">GDO81_018632</name>
</gene>
<name>A0AAV6Z393_ENGPU</name>
<proteinExistence type="predicted"/>
<dbReference type="Proteomes" id="UP000824782">
    <property type="component" value="Unassembled WGS sequence"/>
</dbReference>
<dbReference type="EMBL" id="WNYA01009381">
    <property type="protein sequence ID" value="KAG8540758.1"/>
    <property type="molecule type" value="Genomic_DNA"/>
</dbReference>
<reference evidence="1" key="1">
    <citation type="thesis" date="2020" institute="ProQuest LLC" country="789 East Eisenhower Parkway, Ann Arbor, MI, USA">
        <title>Comparative Genomics and Chromosome Evolution.</title>
        <authorList>
            <person name="Mudd A.B."/>
        </authorList>
    </citation>
    <scope>NUCLEOTIDE SEQUENCE</scope>
    <source>
        <strain evidence="1">237g6f4</strain>
        <tissue evidence="1">Blood</tissue>
    </source>
</reference>
<accession>A0AAV6Z393</accession>
<evidence type="ECO:0000313" key="2">
    <source>
        <dbReference type="Proteomes" id="UP000824782"/>
    </source>
</evidence>
<evidence type="ECO:0000313" key="1">
    <source>
        <dbReference type="EMBL" id="KAG8540758.1"/>
    </source>
</evidence>
<dbReference type="AlphaFoldDB" id="A0AAV6Z393"/>